<sequence>MDCQTQPNGNDCGHKRSAFSIDCNRFCFLSDSYTNLNIIDEEIVNILDPNEVEEDVLASVEITAPFHNILSELNLRLESVKLCFENNSEQSSKNKISCRLPKIELPVFKGNFLEWQTFWDQFNVAIHSNDDLNNIDHFNYLKKYLEGQALATTCGLTLSSENYREAVSLLTERYGNPQVLISAYMDSLLKLVKVKNSDNVDELRKLYNDIEANVRNLKSLKVKTNTYGSLLIPILKDKLLDDLVLLISRKFGGEVWTINLFLKYFREELNAKECCLTNNKNIEYRKVNSQPFTTAGLYSQNINHNFKNNKKKAYANSFEKDKQIKEKFNYPCVYCSENHSPWECTNITNFSTRREILKKQGRCFNCLRTNHILKNCQANYICSKCKGKHHISLCEQENGFVGHATQHFSTILLQTARANISAVSEKISLKARILFDSGSQRSYISENIQKRLNLKIIRKEKIIIKTFGKDNEQTLQLLNVIQLKVKHKYSDHCVYMEALCVSIICSPLQRQNVSLAGSQFIQIAKLSLADYDDGSLNFHVDILVGIDFYHSFMSGRIIKSTRGSLVASDTVLGWVESKIDELRQDLNRFWSVETIESLESYVMHQFERDITHNGERYITKLPFKTEHDLLPDNCNICKKRLANLRNRLNDKKLVAEYNKIFVEYENNNIIERVNAGFELRKWVTNDQELQNYFNKKEAIKKENPECNLIVDELKYFESEIMKNKYNNNNLIKILGIEWDIVKDEFVFEFKDFVKKAKAIKTTKRNILKMAASFFDPLGFITPITLRVKTIFQMICKDKSEWDEIVAGRIELAWAEFLKDLELLSSVRIPRFVFERVNEDSKSVQLHGFCDSSKFIYCAVIYLVIETCFGENRKFFVSKSRVSPLKEISIPRLELLGCVLLSRLRGNVIKQKWNHISGELNPADFPTRISNLVDLGCWLIGPELLLNMNEKIKEFTVNNELNVDVMSKCLSNVIDADRFSSFEKLIITTAYVFRFINNSVKTIKKLPLNKQVILTTDKYKYALNEWIKDEQRILRNGRRFNKLRSSLKLFDDEDKLLRLRGRFENSNFTEKHPLILRDKESWFTILLIRNCHEKVLHHGIESTLNKNDVKQKFILPASPWWGGFYERLIRSVKITLKKTIGKALLSYEELETILCEIEALTPYHLMFGQNIHNKLNEIYKLPEDVSRRTVFLKTAIFNFWKRFATSYLNELKQHHSYVKDKTSYTQQLVANDVVLIRDDTKIPRSQWRMGKVLKL</sequence>
<protein>
    <submittedName>
        <fullName evidence="4">Uncharacterized protein LOC136080162</fullName>
    </submittedName>
</protein>
<dbReference type="Pfam" id="PF05585">
    <property type="entry name" value="DUF1758"/>
    <property type="match status" value="1"/>
</dbReference>
<dbReference type="Pfam" id="PF05380">
    <property type="entry name" value="Peptidase_A17"/>
    <property type="match status" value="1"/>
</dbReference>
<keyword evidence="3" id="KW-1185">Reference proteome</keyword>
<dbReference type="Gene3D" id="2.40.70.10">
    <property type="entry name" value="Acid Proteases"/>
    <property type="match status" value="1"/>
</dbReference>
<dbReference type="RefSeq" id="XP_065652847.1">
    <property type="nucleotide sequence ID" value="XM_065796775.1"/>
</dbReference>
<dbReference type="InterPro" id="IPR036397">
    <property type="entry name" value="RNaseH_sf"/>
</dbReference>
<reference evidence="4" key="1">
    <citation type="submission" date="2025-08" db="UniProtKB">
        <authorList>
            <consortium name="RefSeq"/>
        </authorList>
    </citation>
    <scope>IDENTIFICATION</scope>
</reference>
<evidence type="ECO:0000313" key="4">
    <source>
        <dbReference type="RefSeq" id="XP_065652847.1"/>
    </source>
</evidence>
<proteinExistence type="predicted"/>
<evidence type="ECO:0000313" key="3">
    <source>
        <dbReference type="Proteomes" id="UP001652625"/>
    </source>
</evidence>
<gene>
    <name evidence="4" type="primary">LOC136080162</name>
</gene>
<dbReference type="InterPro" id="IPR008737">
    <property type="entry name" value="DUF1758"/>
</dbReference>
<dbReference type="GeneID" id="136080162"/>
<feature type="domain" description="DUF5641" evidence="2">
    <location>
        <begin position="1193"/>
        <end position="1253"/>
    </location>
</feature>
<name>A0ABM4BUJ8_HYDVU</name>
<dbReference type="PANTHER" id="PTHR47331:SF5">
    <property type="entry name" value="RIBONUCLEASE H"/>
    <property type="match status" value="1"/>
</dbReference>
<evidence type="ECO:0000259" key="1">
    <source>
        <dbReference type="Pfam" id="PF05585"/>
    </source>
</evidence>
<dbReference type="PANTHER" id="PTHR47331">
    <property type="entry name" value="PHD-TYPE DOMAIN-CONTAINING PROTEIN"/>
    <property type="match status" value="1"/>
</dbReference>
<dbReference type="Proteomes" id="UP001652625">
    <property type="component" value="Chromosome 05"/>
</dbReference>
<dbReference type="InterPro" id="IPR021109">
    <property type="entry name" value="Peptidase_aspartic_dom_sf"/>
</dbReference>
<evidence type="ECO:0000259" key="2">
    <source>
        <dbReference type="Pfam" id="PF18701"/>
    </source>
</evidence>
<dbReference type="InterPro" id="IPR040676">
    <property type="entry name" value="DUF5641"/>
</dbReference>
<dbReference type="Pfam" id="PF18701">
    <property type="entry name" value="DUF5641"/>
    <property type="match status" value="1"/>
</dbReference>
<dbReference type="InterPro" id="IPR005312">
    <property type="entry name" value="DUF1759"/>
</dbReference>
<dbReference type="Pfam" id="PF03564">
    <property type="entry name" value="DUF1759"/>
    <property type="match status" value="1"/>
</dbReference>
<dbReference type="InterPro" id="IPR008042">
    <property type="entry name" value="Retrotrans_Pao"/>
</dbReference>
<organism evidence="3 4">
    <name type="scientific">Hydra vulgaris</name>
    <name type="common">Hydra</name>
    <name type="synonym">Hydra attenuata</name>
    <dbReference type="NCBI Taxonomy" id="6087"/>
    <lineage>
        <taxon>Eukaryota</taxon>
        <taxon>Metazoa</taxon>
        <taxon>Cnidaria</taxon>
        <taxon>Hydrozoa</taxon>
        <taxon>Hydroidolina</taxon>
        <taxon>Anthoathecata</taxon>
        <taxon>Aplanulata</taxon>
        <taxon>Hydridae</taxon>
        <taxon>Hydra</taxon>
    </lineage>
</organism>
<dbReference type="Gene3D" id="3.30.420.10">
    <property type="entry name" value="Ribonuclease H-like superfamily/Ribonuclease H"/>
    <property type="match status" value="1"/>
</dbReference>
<accession>A0ABM4BUJ8</accession>
<feature type="domain" description="DUF1758" evidence="1">
    <location>
        <begin position="429"/>
        <end position="482"/>
    </location>
</feature>